<name>A0A2W4UD44_9CYAN</name>
<keyword evidence="2" id="KW-0732">Signal</keyword>
<feature type="signal peptide" evidence="2">
    <location>
        <begin position="1"/>
        <end position="27"/>
    </location>
</feature>
<dbReference type="InterPro" id="IPR010328">
    <property type="entry name" value="DUF928"/>
</dbReference>
<proteinExistence type="predicted"/>
<reference evidence="4" key="1">
    <citation type="submission" date="2018-04" db="EMBL/GenBank/DDBJ databases">
        <authorList>
            <person name="Cornet L."/>
        </authorList>
    </citation>
    <scope>NUCLEOTIDE SEQUENCE [LARGE SCALE GENOMIC DNA]</scope>
</reference>
<evidence type="ECO:0000256" key="2">
    <source>
        <dbReference type="SAM" id="SignalP"/>
    </source>
</evidence>
<protein>
    <recommendedName>
        <fullName evidence="5">DUF928 domain-containing protein</fullName>
    </recommendedName>
</protein>
<evidence type="ECO:0000313" key="4">
    <source>
        <dbReference type="Proteomes" id="UP000249354"/>
    </source>
</evidence>
<evidence type="ECO:0008006" key="5">
    <source>
        <dbReference type="Google" id="ProtNLM"/>
    </source>
</evidence>
<dbReference type="AlphaFoldDB" id="A0A2W4UD44"/>
<dbReference type="Proteomes" id="UP000249354">
    <property type="component" value="Unassembled WGS sequence"/>
</dbReference>
<evidence type="ECO:0000313" key="3">
    <source>
        <dbReference type="EMBL" id="PZO18522.1"/>
    </source>
</evidence>
<sequence>MTLTKYACRAALVGLGSLLGLSLTVSASVANSLPEQTVGAKENSGETDTLRQGLPGRRLGGGTRGDLIFTNAYAYLAALVTSDNLSQTTAAKPTLLFSVPDMVSDQEAEFILRDSEGEEVYRTTFLLSGDAGIVSLALGETNAAPLRTNEDYRWYFSIVSAQSETHRANDVVVHGNIRRVESASQAALADVTNERPVEESLAEARALYREADLWHDAAVMLNALRQAHPENTAVAYEWDRLVEFAGLSAVLQPSPAMVEISLKSD</sequence>
<reference evidence="3 4" key="2">
    <citation type="submission" date="2018-06" db="EMBL/GenBank/DDBJ databases">
        <title>Metagenomic assembly of (sub)arctic Cyanobacteria and their associated microbiome from non-axenic cultures.</title>
        <authorList>
            <person name="Baurain D."/>
        </authorList>
    </citation>
    <scope>NUCLEOTIDE SEQUENCE [LARGE SCALE GENOMIC DNA]</scope>
    <source>
        <strain evidence="3">ULC129bin1</strain>
    </source>
</reference>
<dbReference type="EMBL" id="QBMC01000054">
    <property type="protein sequence ID" value="PZO18522.1"/>
    <property type="molecule type" value="Genomic_DNA"/>
</dbReference>
<dbReference type="Pfam" id="PF06051">
    <property type="entry name" value="DUF928"/>
    <property type="match status" value="1"/>
</dbReference>
<feature type="region of interest" description="Disordered" evidence="1">
    <location>
        <begin position="36"/>
        <end position="56"/>
    </location>
</feature>
<evidence type="ECO:0000256" key="1">
    <source>
        <dbReference type="SAM" id="MobiDB-lite"/>
    </source>
</evidence>
<feature type="chain" id="PRO_5016143864" description="DUF928 domain-containing protein" evidence="2">
    <location>
        <begin position="28"/>
        <end position="265"/>
    </location>
</feature>
<organism evidence="3 4">
    <name type="scientific">Leptolyngbya foveolarum</name>
    <dbReference type="NCBI Taxonomy" id="47253"/>
    <lineage>
        <taxon>Bacteria</taxon>
        <taxon>Bacillati</taxon>
        <taxon>Cyanobacteriota</taxon>
        <taxon>Cyanophyceae</taxon>
        <taxon>Leptolyngbyales</taxon>
        <taxon>Leptolyngbyaceae</taxon>
        <taxon>Leptolyngbya group</taxon>
        <taxon>Leptolyngbya</taxon>
    </lineage>
</organism>
<comment type="caution">
    <text evidence="3">The sequence shown here is derived from an EMBL/GenBank/DDBJ whole genome shotgun (WGS) entry which is preliminary data.</text>
</comment>
<gene>
    <name evidence="3" type="ORF">DCF25_09645</name>
</gene>
<accession>A0A2W4UD44</accession>